<proteinExistence type="predicted"/>
<dbReference type="Pfam" id="PF16026">
    <property type="entry name" value="MIEAP"/>
    <property type="match status" value="1"/>
</dbReference>
<feature type="domain" description="Mitochondria-eating protein C-terminal" evidence="1">
    <location>
        <begin position="270"/>
        <end position="460"/>
    </location>
</feature>
<reference evidence="2 3" key="1">
    <citation type="submission" date="2020-06" db="EMBL/GenBank/DDBJ databases">
        <authorList>
            <person name="Li R."/>
            <person name="Bekaert M."/>
        </authorList>
    </citation>
    <scope>NUCLEOTIDE SEQUENCE [LARGE SCALE GENOMIC DNA]</scope>
    <source>
        <strain evidence="3">wild</strain>
    </source>
</reference>
<organism evidence="2 3">
    <name type="scientific">Mytilus coruscus</name>
    <name type="common">Sea mussel</name>
    <dbReference type="NCBI Taxonomy" id="42192"/>
    <lineage>
        <taxon>Eukaryota</taxon>
        <taxon>Metazoa</taxon>
        <taxon>Spiralia</taxon>
        <taxon>Lophotrochozoa</taxon>
        <taxon>Mollusca</taxon>
        <taxon>Bivalvia</taxon>
        <taxon>Autobranchia</taxon>
        <taxon>Pteriomorphia</taxon>
        <taxon>Mytilida</taxon>
        <taxon>Mytiloidea</taxon>
        <taxon>Mytilidae</taxon>
        <taxon>Mytilinae</taxon>
        <taxon>Mytilus</taxon>
    </lineage>
</organism>
<dbReference type="Proteomes" id="UP000507470">
    <property type="component" value="Unassembled WGS sequence"/>
</dbReference>
<protein>
    <recommendedName>
        <fullName evidence="1">Mitochondria-eating protein C-terminal domain-containing protein</fullName>
    </recommendedName>
</protein>
<evidence type="ECO:0000259" key="1">
    <source>
        <dbReference type="Pfam" id="PF16026"/>
    </source>
</evidence>
<dbReference type="OrthoDB" id="6110677at2759"/>
<accession>A0A6J8CGV4</accession>
<dbReference type="InterPro" id="IPR031981">
    <property type="entry name" value="MIEAP_C"/>
</dbReference>
<dbReference type="AlphaFoldDB" id="A0A6J8CGV4"/>
<evidence type="ECO:0000313" key="3">
    <source>
        <dbReference type="Proteomes" id="UP000507470"/>
    </source>
</evidence>
<dbReference type="EMBL" id="CACVKT020005560">
    <property type="protein sequence ID" value="CAC5395693.1"/>
    <property type="molecule type" value="Genomic_DNA"/>
</dbReference>
<name>A0A6J8CGV4_MYTCO</name>
<sequence>MDKPLHVVSVNIEEIYSGYTFSSAKDFEYDPMHIASYGGWTSLYCEGSYLQTPTSILLNAEKGFESFGYEAEDQYMSLSENVNESDVYFFQHFLCQPKWYKETVNGEILVKSSNLMGPIPLKTLLSHSVRYLKTHHLKQTQILRDFKKNEILYVVVYPDEIKFDVRFLLLESFLNTGISQANIVLVGESYAIQTFARHIEKPKIEEYNGAPKESSIILNCTLTQVCPKVAFYDYPMVTTSVIGTSSIINDIESILTKRVGCSLFSDPIRSSKIAGKLQDLYEVEYAESLAFGLEKGCDESTSEEFLLQILNEAYDEYRTQACVQINAITQALHPTVGIDDINTSLPSDVVKPLIEYRRKNALQYLPRLIKSFVETLPNKINISNAQLSVCTSFIEKSMECCWLMCITEPPMFLKFEWNKSEQIALDELEVEGGDGKYVDSMRWPTLYLYENGPLMNKGVVNAK</sequence>
<gene>
    <name evidence="2" type="ORF">MCOR_30331</name>
</gene>
<evidence type="ECO:0000313" key="2">
    <source>
        <dbReference type="EMBL" id="CAC5395693.1"/>
    </source>
</evidence>
<keyword evidence="3" id="KW-1185">Reference proteome</keyword>